<reference evidence="3 4" key="1">
    <citation type="journal article" date="2015" name="Nature">
        <title>rRNA introns, odd ribosomes, and small enigmatic genomes across a large radiation of phyla.</title>
        <authorList>
            <person name="Brown C.T."/>
            <person name="Hug L.A."/>
            <person name="Thomas B.C."/>
            <person name="Sharon I."/>
            <person name="Castelle C.J."/>
            <person name="Singh A."/>
            <person name="Wilkins M.J."/>
            <person name="Williams K.H."/>
            <person name="Banfield J.F."/>
        </authorList>
    </citation>
    <scope>NUCLEOTIDE SEQUENCE [LARGE SCALE GENOMIC DNA]</scope>
</reference>
<gene>
    <name evidence="3" type="ORF">UY23_C0002G0062</name>
</gene>
<keyword evidence="1" id="KW-1133">Transmembrane helix</keyword>
<dbReference type="PANTHER" id="PTHR30595">
    <property type="entry name" value="GLPR-RELATED TRANSCRIPTIONAL REPRESSOR"/>
    <property type="match status" value="1"/>
</dbReference>
<keyword evidence="1" id="KW-0472">Membrane</keyword>
<protein>
    <submittedName>
        <fullName evidence="3">Transcriptional regulator</fullName>
    </submittedName>
</protein>
<feature type="transmembrane region" description="Helical" evidence="1">
    <location>
        <begin position="12"/>
        <end position="31"/>
    </location>
</feature>
<dbReference type="Proteomes" id="UP000034956">
    <property type="component" value="Unassembled WGS sequence"/>
</dbReference>
<feature type="transmembrane region" description="Helical" evidence="1">
    <location>
        <begin position="59"/>
        <end position="79"/>
    </location>
</feature>
<dbReference type="Pfam" id="PF04326">
    <property type="entry name" value="SLFN_AlbA_2"/>
    <property type="match status" value="1"/>
</dbReference>
<dbReference type="InterPro" id="IPR038461">
    <property type="entry name" value="Schlafen_AlbA_2_dom_sf"/>
</dbReference>
<comment type="caution">
    <text evidence="3">The sequence shown here is derived from an EMBL/GenBank/DDBJ whole genome shotgun (WGS) entry which is preliminary data.</text>
</comment>
<name>A0A0G1WLW0_9BACT</name>
<dbReference type="PANTHER" id="PTHR30595:SF6">
    <property type="entry name" value="SCHLAFEN ALBA-2 DOMAIN-CONTAINING PROTEIN"/>
    <property type="match status" value="1"/>
</dbReference>
<dbReference type="EMBL" id="LCPF01000002">
    <property type="protein sequence ID" value="KKU91323.1"/>
    <property type="molecule type" value="Genomic_DNA"/>
</dbReference>
<keyword evidence="1" id="KW-0812">Transmembrane</keyword>
<evidence type="ECO:0000259" key="2">
    <source>
        <dbReference type="Pfam" id="PF04326"/>
    </source>
</evidence>
<evidence type="ECO:0000313" key="3">
    <source>
        <dbReference type="EMBL" id="KKU91323.1"/>
    </source>
</evidence>
<dbReference type="Gene3D" id="3.30.950.30">
    <property type="entry name" value="Schlafen, AAA domain"/>
    <property type="match status" value="1"/>
</dbReference>
<dbReference type="AlphaFoldDB" id="A0A0G1WLW0"/>
<evidence type="ECO:0000313" key="4">
    <source>
        <dbReference type="Proteomes" id="UP000034956"/>
    </source>
</evidence>
<accession>A0A0G1WLW0</accession>
<evidence type="ECO:0000256" key="1">
    <source>
        <dbReference type="SAM" id="Phobius"/>
    </source>
</evidence>
<sequence length="332" mass="38892">MASQTVIKRSPIILIRNFVGVEFLAFVAYWLSTGHGSYKSEIYSQIFLADLVSYETAKLLFLSSVQLLITIYVFFNWYYESYLLKPGWFTHNWGVFLRKKKDFPLEKPISINISSGFLLGKLLHYGSIKLENRHKSVFVLKTISRPQNYLRTIEKSIDPNAQRFAQKPDLDQLISREENENLEFKSSLRFDQKMNQLNRDLEKSVMKTVAAFLNSKGGYIVIGLDDKRRPLGLENDYNTLQRKDSDGFENHFTQVFNAMIGPEFRQMVKIWFQNMNDRDVCIIQVAPSTRPVYMKINDNEHFFIRTGNITTNLKFSEVESYSRTRWPRRIPG</sequence>
<organism evidence="3 4">
    <name type="scientific">Candidatus Jorgensenbacteria bacterium GW2011_GWA1_48_11</name>
    <dbReference type="NCBI Taxonomy" id="1618660"/>
    <lineage>
        <taxon>Bacteria</taxon>
        <taxon>Candidatus Joergenseniibacteriota</taxon>
    </lineage>
</organism>
<dbReference type="InterPro" id="IPR007421">
    <property type="entry name" value="Schlafen_AlbA_2_dom"/>
</dbReference>
<feature type="domain" description="Schlafen AlbA-2" evidence="2">
    <location>
        <begin position="178"/>
        <end position="312"/>
    </location>
</feature>
<proteinExistence type="predicted"/>